<evidence type="ECO:0000256" key="5">
    <source>
        <dbReference type="ARBA" id="ARBA00023237"/>
    </source>
</evidence>
<dbReference type="InterPro" id="IPR011990">
    <property type="entry name" value="TPR-like_helical_dom_sf"/>
</dbReference>
<dbReference type="InterPro" id="IPR012944">
    <property type="entry name" value="SusD_RagB_dom"/>
</dbReference>
<keyword evidence="9" id="KW-1185">Reference proteome</keyword>
<keyword evidence="3" id="KW-0732">Signal</keyword>
<gene>
    <name evidence="8" type="ORF">SAMN05444362_1247</name>
</gene>
<dbReference type="InterPro" id="IPR033985">
    <property type="entry name" value="SusD-like_N"/>
</dbReference>
<evidence type="ECO:0000313" key="9">
    <source>
        <dbReference type="Proteomes" id="UP000184480"/>
    </source>
</evidence>
<dbReference type="STRING" id="1346286.SAMN05444362_1247"/>
<sequence length="651" mass="71744">MKKIIHRNLLLGTVLASLFLTGCSDVLDEQPRSNYDPTFFTTRIGVEGGVTSMYAHLRYIYGGYYYTALEHGTDEYTVGNVGDGNNKAMDLSITSDGQPVGTLTNSSSRSDVLWVNSFSNINTASGVIENGGAAGVSDALIAEARFFRAYDYFQLVQTFGGVPLDLGSGELKFNSTPSRTSVRNTVPEVYTKAIFPDLKLAVEQLPETPRRTGTVTKTTARFFLAKAYLTYAWWLENPGDIPTYPETPRNDPDGKSAAQYYQLAYDTALEGIANPGPYGLQPTYYDVHLGSNDRNSEVLLYADHTETSEFYNGASFSYEDPGKAGNCIVWFVTCNYQDLGGGLLQREVAQAFGRPWTRMAPPIGVFENTFADKTNDSRFDGTFVTVWRANWAKGTDKSETKTAANGLPVRMGDAVLSFLPAEECEGLTYGSSVGGTIPGRADYIISLANYNNKYYPGLWKIGPYRTDNNGGLGQPNAPSTRPWNLAYFSDFFLTAAEAAVKGATTKAVSGIYANDGTPRGLVNIIRARAGKWRWNNNGNKEKTEDNSAAMTAATPATITIDYILAERSREYFGEGVRWFDLVRTQKWAEVAGTFKIAGRIQGSTPSTDHMVQTYERKIEKWHYLRPIPTGQLNALEGDEAYKKAYQNPGYN</sequence>
<organism evidence="8 9">
    <name type="scientific">Dysgonomonas macrotermitis</name>
    <dbReference type="NCBI Taxonomy" id="1346286"/>
    <lineage>
        <taxon>Bacteria</taxon>
        <taxon>Pseudomonadati</taxon>
        <taxon>Bacteroidota</taxon>
        <taxon>Bacteroidia</taxon>
        <taxon>Bacteroidales</taxon>
        <taxon>Dysgonomonadaceae</taxon>
        <taxon>Dysgonomonas</taxon>
    </lineage>
</organism>
<dbReference type="Pfam" id="PF07980">
    <property type="entry name" value="SusD_RagB"/>
    <property type="match status" value="1"/>
</dbReference>
<evidence type="ECO:0000259" key="7">
    <source>
        <dbReference type="Pfam" id="PF14322"/>
    </source>
</evidence>
<protein>
    <submittedName>
        <fullName evidence="8">Starch-binding associating with outer membrane</fullName>
    </submittedName>
</protein>
<keyword evidence="5" id="KW-0998">Cell outer membrane</keyword>
<evidence type="ECO:0000259" key="6">
    <source>
        <dbReference type="Pfam" id="PF07980"/>
    </source>
</evidence>
<dbReference type="PROSITE" id="PS51257">
    <property type="entry name" value="PROKAR_LIPOPROTEIN"/>
    <property type="match status" value="1"/>
</dbReference>
<accession>A0A1M5JGX5</accession>
<dbReference type="GO" id="GO:0009279">
    <property type="term" value="C:cell outer membrane"/>
    <property type="evidence" value="ECO:0007669"/>
    <property type="project" value="UniProtKB-SubCell"/>
</dbReference>
<feature type="domain" description="SusD-like N-terminal" evidence="7">
    <location>
        <begin position="137"/>
        <end position="229"/>
    </location>
</feature>
<evidence type="ECO:0000256" key="2">
    <source>
        <dbReference type="ARBA" id="ARBA00006275"/>
    </source>
</evidence>
<proteinExistence type="inferred from homology"/>
<dbReference type="Pfam" id="PF14322">
    <property type="entry name" value="SusD-like_3"/>
    <property type="match status" value="1"/>
</dbReference>
<keyword evidence="4" id="KW-0472">Membrane</keyword>
<dbReference type="Proteomes" id="UP000184480">
    <property type="component" value="Unassembled WGS sequence"/>
</dbReference>
<name>A0A1M5JGX5_9BACT</name>
<dbReference type="EMBL" id="FQUC01000024">
    <property type="protein sequence ID" value="SHG39846.1"/>
    <property type="molecule type" value="Genomic_DNA"/>
</dbReference>
<reference evidence="9" key="1">
    <citation type="submission" date="2016-11" db="EMBL/GenBank/DDBJ databases">
        <authorList>
            <person name="Varghese N."/>
            <person name="Submissions S."/>
        </authorList>
    </citation>
    <scope>NUCLEOTIDE SEQUENCE [LARGE SCALE GENOMIC DNA]</scope>
    <source>
        <strain evidence="9">DSM 27370</strain>
    </source>
</reference>
<comment type="subcellular location">
    <subcellularLocation>
        <location evidence="1">Cell outer membrane</location>
    </subcellularLocation>
</comment>
<evidence type="ECO:0000256" key="4">
    <source>
        <dbReference type="ARBA" id="ARBA00023136"/>
    </source>
</evidence>
<evidence type="ECO:0000313" key="8">
    <source>
        <dbReference type="EMBL" id="SHG39846.1"/>
    </source>
</evidence>
<dbReference type="Gene3D" id="1.25.40.390">
    <property type="match status" value="1"/>
</dbReference>
<evidence type="ECO:0000256" key="3">
    <source>
        <dbReference type="ARBA" id="ARBA00022729"/>
    </source>
</evidence>
<comment type="similarity">
    <text evidence="2">Belongs to the SusD family.</text>
</comment>
<dbReference type="SUPFAM" id="SSF48452">
    <property type="entry name" value="TPR-like"/>
    <property type="match status" value="1"/>
</dbReference>
<dbReference type="OrthoDB" id="5694214at2"/>
<evidence type="ECO:0000256" key="1">
    <source>
        <dbReference type="ARBA" id="ARBA00004442"/>
    </source>
</evidence>
<feature type="domain" description="RagB/SusD" evidence="6">
    <location>
        <begin position="373"/>
        <end position="650"/>
    </location>
</feature>
<dbReference type="AlphaFoldDB" id="A0A1M5JGX5"/>
<dbReference type="RefSeq" id="WP_062184732.1">
    <property type="nucleotide sequence ID" value="NZ_BBXL01000030.1"/>
</dbReference>